<reference evidence="3 4" key="1">
    <citation type="submission" date="2016-10" db="EMBL/GenBank/DDBJ databases">
        <authorList>
            <person name="de Groot N.N."/>
        </authorList>
    </citation>
    <scope>NUCLEOTIDE SEQUENCE [LARGE SCALE GENOMIC DNA]</scope>
    <source>
        <strain evidence="3 4">D15d</strain>
    </source>
</reference>
<dbReference type="InterPro" id="IPR050261">
    <property type="entry name" value="FrsA_esterase"/>
</dbReference>
<dbReference type="Proteomes" id="UP000236726">
    <property type="component" value="Unassembled WGS sequence"/>
</dbReference>
<gene>
    <name evidence="3" type="ORF">SAMN05216537_10218</name>
</gene>
<dbReference type="RefSeq" id="WP_181022460.1">
    <property type="nucleotide sequence ID" value="NZ_FNUL01000002.1"/>
</dbReference>
<dbReference type="SUPFAM" id="SSF53474">
    <property type="entry name" value="alpha/beta-Hydrolases"/>
    <property type="match status" value="1"/>
</dbReference>
<protein>
    <recommendedName>
        <fullName evidence="5">Alpha/beta hydrolase family protein</fullName>
    </recommendedName>
</protein>
<dbReference type="GO" id="GO:0016787">
    <property type="term" value="F:hydrolase activity"/>
    <property type="evidence" value="ECO:0007669"/>
    <property type="project" value="UniProtKB-KW"/>
</dbReference>
<dbReference type="Gene3D" id="3.40.50.1820">
    <property type="entry name" value="alpha/beta hydrolase"/>
    <property type="match status" value="1"/>
</dbReference>
<evidence type="ECO:0000256" key="1">
    <source>
        <dbReference type="ARBA" id="ARBA00022801"/>
    </source>
</evidence>
<keyword evidence="4" id="KW-1185">Reference proteome</keyword>
<evidence type="ECO:0000256" key="2">
    <source>
        <dbReference type="SAM" id="MobiDB-lite"/>
    </source>
</evidence>
<evidence type="ECO:0008006" key="5">
    <source>
        <dbReference type="Google" id="ProtNLM"/>
    </source>
</evidence>
<dbReference type="InterPro" id="IPR010520">
    <property type="entry name" value="FrsA-like"/>
</dbReference>
<evidence type="ECO:0000313" key="4">
    <source>
        <dbReference type="Proteomes" id="UP000236726"/>
    </source>
</evidence>
<dbReference type="PANTHER" id="PTHR22946:SF12">
    <property type="entry name" value="CONIDIAL PIGMENT BIOSYNTHESIS PROTEIN AYG1 (AFU_ORTHOLOGUE AFUA_2G17550)"/>
    <property type="match status" value="1"/>
</dbReference>
<feature type="region of interest" description="Disordered" evidence="2">
    <location>
        <begin position="1"/>
        <end position="20"/>
    </location>
</feature>
<evidence type="ECO:0000313" key="3">
    <source>
        <dbReference type="EMBL" id="SEF44482.1"/>
    </source>
</evidence>
<dbReference type="InterPro" id="IPR029058">
    <property type="entry name" value="AB_hydrolase_fold"/>
</dbReference>
<dbReference type="PANTHER" id="PTHR22946">
    <property type="entry name" value="DIENELACTONE HYDROLASE DOMAIN-CONTAINING PROTEIN-RELATED"/>
    <property type="match status" value="1"/>
</dbReference>
<dbReference type="EMBL" id="FNUL01000002">
    <property type="protein sequence ID" value="SEF44482.1"/>
    <property type="molecule type" value="Genomic_DNA"/>
</dbReference>
<accession>A0A1H5S1J1</accession>
<dbReference type="AlphaFoldDB" id="A0A1H5S1J1"/>
<dbReference type="Pfam" id="PF06500">
    <property type="entry name" value="FrsA-like"/>
    <property type="match status" value="1"/>
</dbReference>
<keyword evidence="1" id="KW-0378">Hydrolase</keyword>
<name>A0A1H5S1J1_9FIRM</name>
<dbReference type="Gene3D" id="1.20.1440.110">
    <property type="entry name" value="acylaminoacyl peptidase"/>
    <property type="match status" value="1"/>
</dbReference>
<sequence>MSILKKNNGPMSKGPSIQSISGDHWSELKFTDGIMTDAIMKHVMGLCYLGMADAGEAFEVVSRLNDKETDSWENTWADLASKLKTRAQNSEKNEKKISASTAYLRASTYYRMATMYMEDVHSPKMEEYTRHSFDCYEKSLALSGYPGKYVEIPYEGTYLPGHFYQSPYAKRDKAPLLVLTPGRDTWAVDTRWMFDAALKRGIHCLTYDGPGQGYALRFQNLKFRPDWEKVMGPVLDYAETMDCVDMDHVACMGFSFGGFLMPRVAAFDKRIKLIITDPGNISWGKGIGERLAMIQKMPSRMRPKFMSVMLEDYAWKHGVPEEAVVDELKKYDNTKILDKVECEVLVLDGTAEMTFGAAKELYDALVNAKNKDYILFDDDSTAQCHTQMGGYATGAETIMDWLEDHI</sequence>
<organism evidence="3 4">
    <name type="scientific">Lachnospira multipara</name>
    <dbReference type="NCBI Taxonomy" id="28051"/>
    <lineage>
        <taxon>Bacteria</taxon>
        <taxon>Bacillati</taxon>
        <taxon>Bacillota</taxon>
        <taxon>Clostridia</taxon>
        <taxon>Lachnospirales</taxon>
        <taxon>Lachnospiraceae</taxon>
        <taxon>Lachnospira</taxon>
    </lineage>
</organism>
<proteinExistence type="predicted"/>